<dbReference type="Proteomes" id="UP000267798">
    <property type="component" value="Unassembled WGS sequence"/>
</dbReference>
<feature type="domain" description="MobA-like NTP transferase" evidence="8">
    <location>
        <begin position="4"/>
        <end position="148"/>
    </location>
</feature>
<evidence type="ECO:0000313" key="9">
    <source>
        <dbReference type="EMBL" id="RJX41781.1"/>
    </source>
</evidence>
<evidence type="ECO:0000256" key="6">
    <source>
        <dbReference type="ARBA" id="ARBA00023134"/>
    </source>
</evidence>
<dbReference type="GO" id="GO:0016779">
    <property type="term" value="F:nucleotidyltransferase activity"/>
    <property type="evidence" value="ECO:0007669"/>
    <property type="project" value="UniProtKB-KW"/>
</dbReference>
<keyword evidence="5" id="KW-0460">Magnesium</keyword>
<dbReference type="GO" id="GO:0046872">
    <property type="term" value="F:metal ion binding"/>
    <property type="evidence" value="ECO:0007669"/>
    <property type="project" value="UniProtKB-KW"/>
</dbReference>
<evidence type="ECO:0000259" key="8">
    <source>
        <dbReference type="Pfam" id="PF12804"/>
    </source>
</evidence>
<evidence type="ECO:0000256" key="7">
    <source>
        <dbReference type="ARBA" id="ARBA00023150"/>
    </source>
</evidence>
<evidence type="ECO:0000256" key="4">
    <source>
        <dbReference type="ARBA" id="ARBA00022741"/>
    </source>
</evidence>
<gene>
    <name evidence="9" type="ORF">D3P09_00825</name>
</gene>
<dbReference type="Pfam" id="PF12804">
    <property type="entry name" value="NTP_transf_3"/>
    <property type="match status" value="1"/>
</dbReference>
<evidence type="ECO:0000256" key="2">
    <source>
        <dbReference type="ARBA" id="ARBA00022679"/>
    </source>
</evidence>
<keyword evidence="1" id="KW-0963">Cytoplasm</keyword>
<keyword evidence="4" id="KW-0547">Nucleotide-binding</keyword>
<dbReference type="InterPro" id="IPR025877">
    <property type="entry name" value="MobA-like_NTP_Trfase"/>
</dbReference>
<evidence type="ECO:0000313" key="10">
    <source>
        <dbReference type="Proteomes" id="UP000267798"/>
    </source>
</evidence>
<protein>
    <submittedName>
        <fullName evidence="9">Molybdenum cofactor guanylyltransferase</fullName>
    </submittedName>
</protein>
<dbReference type="OrthoDB" id="9788394at2"/>
<dbReference type="EMBL" id="QXQB01000001">
    <property type="protein sequence ID" value="RJX41781.1"/>
    <property type="molecule type" value="Genomic_DNA"/>
</dbReference>
<dbReference type="GO" id="GO:0006777">
    <property type="term" value="P:Mo-molybdopterin cofactor biosynthetic process"/>
    <property type="evidence" value="ECO:0007669"/>
    <property type="project" value="UniProtKB-KW"/>
</dbReference>
<name>A0A3A6PY50_9BACL</name>
<organism evidence="9 10">
    <name type="scientific">Paenibacillus pinisoli</name>
    <dbReference type="NCBI Taxonomy" id="1276110"/>
    <lineage>
        <taxon>Bacteria</taxon>
        <taxon>Bacillati</taxon>
        <taxon>Bacillota</taxon>
        <taxon>Bacilli</taxon>
        <taxon>Bacillales</taxon>
        <taxon>Paenibacillaceae</taxon>
        <taxon>Paenibacillus</taxon>
    </lineage>
</organism>
<dbReference type="InterPro" id="IPR013482">
    <property type="entry name" value="Molybde_CF_guanTrfase"/>
</dbReference>
<dbReference type="PANTHER" id="PTHR19136:SF81">
    <property type="entry name" value="MOLYBDENUM COFACTOR GUANYLYLTRANSFERASE"/>
    <property type="match status" value="1"/>
</dbReference>
<keyword evidence="10" id="KW-1185">Reference proteome</keyword>
<evidence type="ECO:0000256" key="3">
    <source>
        <dbReference type="ARBA" id="ARBA00022723"/>
    </source>
</evidence>
<dbReference type="CDD" id="cd02503">
    <property type="entry name" value="MobA"/>
    <property type="match status" value="1"/>
</dbReference>
<evidence type="ECO:0000256" key="5">
    <source>
        <dbReference type="ARBA" id="ARBA00022842"/>
    </source>
</evidence>
<evidence type="ECO:0000256" key="1">
    <source>
        <dbReference type="ARBA" id="ARBA00022490"/>
    </source>
</evidence>
<dbReference type="GO" id="GO:0005525">
    <property type="term" value="F:GTP binding"/>
    <property type="evidence" value="ECO:0007669"/>
    <property type="project" value="UniProtKB-KW"/>
</dbReference>
<reference evidence="9 10" key="1">
    <citation type="submission" date="2018-09" db="EMBL/GenBank/DDBJ databases">
        <title>Paenibacillus aracenensis nov. sp. isolated from a cave in southern Spain.</title>
        <authorList>
            <person name="Jurado V."/>
            <person name="Gutierrez-Patricio S."/>
            <person name="Gonzalez-Pimentel J.L."/>
            <person name="Miller A.Z."/>
            <person name="Laiz L."/>
            <person name="Saiz-Jimenez C."/>
        </authorList>
    </citation>
    <scope>NUCLEOTIDE SEQUENCE [LARGE SCALE GENOMIC DNA]</scope>
    <source>
        <strain evidence="9 10">JCM 19203</strain>
    </source>
</reference>
<dbReference type="SUPFAM" id="SSF53448">
    <property type="entry name" value="Nucleotide-diphospho-sugar transferases"/>
    <property type="match status" value="1"/>
</dbReference>
<keyword evidence="3" id="KW-0479">Metal-binding</keyword>
<keyword evidence="6" id="KW-0342">GTP-binding</keyword>
<keyword evidence="7" id="KW-0501">Molybdenum cofactor biosynthesis</keyword>
<proteinExistence type="predicted"/>
<keyword evidence="2 9" id="KW-0808">Transferase</keyword>
<accession>A0A3A6PY50</accession>
<sequence length="201" mass="22661">MMSGVILAGGNHPRMNGRNRAFLEVDGEIMLYRQIREMQACCSEITIVTNDPQPFLRVVDRDIRIITDYFIGHGLLSGMHAGLALARHRHVWLLGCHMPFPSADAARLLLSHLQEGADAIIPWVKGKAYPLHGVYDRSSAEPIEKLLKGGYSSKSALLNQIKWQKGSEWLFQENGIPSRFVQSIQTEEDYERLVRSAMKSC</sequence>
<dbReference type="PANTHER" id="PTHR19136">
    <property type="entry name" value="MOLYBDENUM COFACTOR GUANYLYLTRANSFERASE"/>
    <property type="match status" value="1"/>
</dbReference>
<dbReference type="Gene3D" id="3.90.550.10">
    <property type="entry name" value="Spore Coat Polysaccharide Biosynthesis Protein SpsA, Chain A"/>
    <property type="match status" value="1"/>
</dbReference>
<dbReference type="AlphaFoldDB" id="A0A3A6PY50"/>
<comment type="caution">
    <text evidence="9">The sequence shown here is derived from an EMBL/GenBank/DDBJ whole genome shotgun (WGS) entry which is preliminary data.</text>
</comment>
<keyword evidence="9" id="KW-0548">Nucleotidyltransferase</keyword>
<dbReference type="InterPro" id="IPR029044">
    <property type="entry name" value="Nucleotide-diphossugar_trans"/>
</dbReference>